<dbReference type="RefSeq" id="XP_059320030.1">
    <property type="nucleotide sequence ID" value="XM_059463377.1"/>
</dbReference>
<dbReference type="AlphaFoldDB" id="A0A1B8GX39"/>
<dbReference type="InterPro" id="IPR053178">
    <property type="entry name" value="Osmoadaptation_assoc"/>
</dbReference>
<feature type="domain" description="Zn(2)-C6 fungal-type" evidence="2">
    <location>
        <begin position="29"/>
        <end position="58"/>
    </location>
</feature>
<dbReference type="EMBL" id="KV460209">
    <property type="protein sequence ID" value="OBU00390.2"/>
    <property type="molecule type" value="Genomic_DNA"/>
</dbReference>
<dbReference type="PANTHER" id="PTHR38111">
    <property type="entry name" value="ZN(2)-C6 FUNGAL-TYPE DOMAIN-CONTAINING PROTEIN-RELATED"/>
    <property type="match status" value="1"/>
</dbReference>
<dbReference type="Pfam" id="PF00172">
    <property type="entry name" value="Zn_clus"/>
    <property type="match status" value="1"/>
</dbReference>
<dbReference type="SUPFAM" id="SSF57701">
    <property type="entry name" value="Zn2/Cys6 DNA-binding domain"/>
    <property type="match status" value="1"/>
</dbReference>
<evidence type="ECO:0000259" key="2">
    <source>
        <dbReference type="PROSITE" id="PS50048"/>
    </source>
</evidence>
<keyword evidence="1" id="KW-0539">Nucleus</keyword>
<organism evidence="3 4">
    <name type="scientific">Pseudogymnoascus verrucosus</name>
    <dbReference type="NCBI Taxonomy" id="342668"/>
    <lineage>
        <taxon>Eukaryota</taxon>
        <taxon>Fungi</taxon>
        <taxon>Dikarya</taxon>
        <taxon>Ascomycota</taxon>
        <taxon>Pezizomycotina</taxon>
        <taxon>Leotiomycetes</taxon>
        <taxon>Thelebolales</taxon>
        <taxon>Thelebolaceae</taxon>
        <taxon>Pseudogymnoascus</taxon>
    </lineage>
</organism>
<keyword evidence="4" id="KW-1185">Reference proteome</keyword>
<dbReference type="CDD" id="cd00067">
    <property type="entry name" value="GAL4"/>
    <property type="match status" value="1"/>
</dbReference>
<proteinExistence type="predicted"/>
<dbReference type="SMART" id="SM00066">
    <property type="entry name" value="GAL4"/>
    <property type="match status" value="1"/>
</dbReference>
<sequence>MLYSSISLSPLKPRIMARVGGHVPGSSARCDECRRRRKKCDLLEPQCGRCKKSGIRCSGPKQAAIFVHRHADSFNAHTQRGALIQAYQQRGATMEHSGQFFDTTMLWIRYLRCLLAERQWSSSLTLDENVGLSYKTSYELVYQTLLNDFRPKNQGIFSGDRIEGIGTKHYSNIATCVRALLPLSSLRIPTLDHSLLSLLSLYYGSLHGDAGLEEFAYSSYTIALGQYSLLLNRFLSKDTEVSTPAYQAFVYISISMLMFEHLRAAATQSAEYLPHMQGALAALQACGPQPLLTSCGMQKAFCGLRGVAVFTAIEQREQTFLAEPDWLNIPFENVIKSTRDRLTDIGVHIPNLLQCFDLFSANTTTGYTDRDFETGMSLLTQITDLEQKFEGWLSALETTTSEPLYWSRSLPTTLDRKHHDPECVPKYSNKFHQLVFHSGPVAGLLVHYWSFRLQLGMTSIKLQQSLLSHVGQVPELMLVQEKLSQDLRSQQESADSTAQLILGAEPSLSSCFEGFVCLQPPLRIVTSYFESLNPPLAVV</sequence>
<dbReference type="GO" id="GO:0008270">
    <property type="term" value="F:zinc ion binding"/>
    <property type="evidence" value="ECO:0007669"/>
    <property type="project" value="InterPro"/>
</dbReference>
<protein>
    <recommendedName>
        <fullName evidence="2">Zn(2)-C6 fungal-type domain-containing protein</fullName>
    </recommendedName>
</protein>
<gene>
    <name evidence="3" type="ORF">VE01_01625</name>
</gene>
<evidence type="ECO:0000256" key="1">
    <source>
        <dbReference type="ARBA" id="ARBA00023242"/>
    </source>
</evidence>
<name>A0A1B8GX39_9PEZI</name>
<accession>A0A1B8GX39</accession>
<dbReference type="InterPro" id="IPR001138">
    <property type="entry name" value="Zn2Cys6_DnaBD"/>
</dbReference>
<evidence type="ECO:0000313" key="4">
    <source>
        <dbReference type="Proteomes" id="UP000091956"/>
    </source>
</evidence>
<dbReference type="GeneID" id="84234235"/>
<reference evidence="4" key="2">
    <citation type="journal article" date="2018" name="Nat. Commun.">
        <title>Extreme sensitivity to ultraviolet light in the fungal pathogen causing white-nose syndrome of bats.</title>
        <authorList>
            <person name="Palmer J.M."/>
            <person name="Drees K.P."/>
            <person name="Foster J.T."/>
            <person name="Lindner D.L."/>
        </authorList>
    </citation>
    <scope>NUCLEOTIDE SEQUENCE [LARGE SCALE GENOMIC DNA]</scope>
    <source>
        <strain evidence="4">UAMH 10579</strain>
    </source>
</reference>
<dbReference type="Gene3D" id="4.10.240.10">
    <property type="entry name" value="Zn(2)-C6 fungal-type DNA-binding domain"/>
    <property type="match status" value="1"/>
</dbReference>
<dbReference type="Proteomes" id="UP000091956">
    <property type="component" value="Unassembled WGS sequence"/>
</dbReference>
<dbReference type="GO" id="GO:0000981">
    <property type="term" value="F:DNA-binding transcription factor activity, RNA polymerase II-specific"/>
    <property type="evidence" value="ECO:0007669"/>
    <property type="project" value="InterPro"/>
</dbReference>
<reference evidence="3 4" key="1">
    <citation type="submission" date="2016-03" db="EMBL/GenBank/DDBJ databases">
        <title>Comparative genomics of Pseudogymnoascus destructans, the fungus causing white-nose syndrome of bats.</title>
        <authorList>
            <person name="Palmer J.M."/>
            <person name="Drees K.P."/>
            <person name="Foster J.T."/>
            <person name="Lindner D.L."/>
        </authorList>
    </citation>
    <scope>NUCLEOTIDE SEQUENCE [LARGE SCALE GENOMIC DNA]</scope>
    <source>
        <strain evidence="3 4">UAMH 10579</strain>
    </source>
</reference>
<dbReference type="InterPro" id="IPR036864">
    <property type="entry name" value="Zn2-C6_fun-type_DNA-bd_sf"/>
</dbReference>
<evidence type="ECO:0000313" key="3">
    <source>
        <dbReference type="EMBL" id="OBU00390.2"/>
    </source>
</evidence>
<dbReference type="PROSITE" id="PS50048">
    <property type="entry name" value="ZN2_CY6_FUNGAL_2"/>
    <property type="match status" value="1"/>
</dbReference>
<dbReference type="PANTHER" id="PTHR38111:SF11">
    <property type="entry name" value="TRANSCRIPTION FACTOR DOMAIN-CONTAINING PROTEIN-RELATED"/>
    <property type="match status" value="1"/>
</dbReference>